<feature type="compositionally biased region" description="Basic residues" evidence="6">
    <location>
        <begin position="85"/>
        <end position="99"/>
    </location>
</feature>
<feature type="compositionally biased region" description="Low complexity" evidence="6">
    <location>
        <begin position="117"/>
        <end position="138"/>
    </location>
</feature>
<keyword evidence="5" id="KW-0131">Cell cycle</keyword>
<keyword evidence="3" id="KW-0132">Cell division</keyword>
<gene>
    <name evidence="7" type="ORF">JD844_033886</name>
</gene>
<dbReference type="Proteomes" id="UP000826234">
    <property type="component" value="Unassembled WGS sequence"/>
</dbReference>
<dbReference type="PANTHER" id="PTHR22526">
    <property type="entry name" value="ANAPHASE PROMOTING COMPLEX C SUBUNIT 15, PSEUDOGENE-RELATED"/>
    <property type="match status" value="1"/>
</dbReference>
<comment type="caution">
    <text evidence="7">The sequence shown here is derived from an EMBL/GenBank/DDBJ whole genome shotgun (WGS) entry which is preliminary data.</text>
</comment>
<reference evidence="7 8" key="1">
    <citation type="journal article" date="2022" name="Gigascience">
        <title>A chromosome-level genome assembly and annotation of the desert horned lizard, Phrynosoma platyrhinos, provides insight into chromosomal rearrangements among reptiles.</title>
        <authorList>
            <person name="Koochekian N."/>
            <person name="Ascanio A."/>
            <person name="Farleigh K."/>
            <person name="Card D.C."/>
            <person name="Schield D.R."/>
            <person name="Castoe T.A."/>
            <person name="Jezkova T."/>
        </authorList>
    </citation>
    <scope>NUCLEOTIDE SEQUENCE [LARGE SCALE GENOMIC DNA]</scope>
    <source>
        <strain evidence="7">NK-2021</strain>
    </source>
</reference>
<organism evidence="7 8">
    <name type="scientific">Phrynosoma platyrhinos</name>
    <name type="common">Desert horned lizard</name>
    <dbReference type="NCBI Taxonomy" id="52577"/>
    <lineage>
        <taxon>Eukaryota</taxon>
        <taxon>Metazoa</taxon>
        <taxon>Chordata</taxon>
        <taxon>Craniata</taxon>
        <taxon>Vertebrata</taxon>
        <taxon>Euteleostomi</taxon>
        <taxon>Lepidosauria</taxon>
        <taxon>Squamata</taxon>
        <taxon>Bifurcata</taxon>
        <taxon>Unidentata</taxon>
        <taxon>Episquamata</taxon>
        <taxon>Toxicofera</taxon>
        <taxon>Iguania</taxon>
        <taxon>Phrynosomatidae</taxon>
        <taxon>Phrynosomatinae</taxon>
        <taxon>Phrynosoma</taxon>
    </lineage>
</organism>
<comment type="similarity">
    <text evidence="2">Belongs to the APC15 family.</text>
</comment>
<dbReference type="Gene3D" id="3.40.50.150">
    <property type="entry name" value="Vaccinia Virus protein VP39"/>
    <property type="match status" value="1"/>
</dbReference>
<dbReference type="InterPro" id="IPR029063">
    <property type="entry name" value="SAM-dependent_MTases_sf"/>
</dbReference>
<evidence type="ECO:0000256" key="4">
    <source>
        <dbReference type="ARBA" id="ARBA00022776"/>
    </source>
</evidence>
<evidence type="ECO:0000256" key="6">
    <source>
        <dbReference type="SAM" id="MobiDB-lite"/>
    </source>
</evidence>
<dbReference type="Pfam" id="PF15243">
    <property type="entry name" value="ANAPC15"/>
    <property type="match status" value="1"/>
</dbReference>
<evidence type="ECO:0000313" key="7">
    <source>
        <dbReference type="EMBL" id="KAH0625352.1"/>
    </source>
</evidence>
<evidence type="ECO:0000256" key="2">
    <source>
        <dbReference type="ARBA" id="ARBA00009618"/>
    </source>
</evidence>
<keyword evidence="4" id="KW-0498">Mitosis</keyword>
<feature type="region of interest" description="Disordered" evidence="6">
    <location>
        <begin position="80"/>
        <end position="225"/>
    </location>
</feature>
<dbReference type="EMBL" id="JAIPUX010001232">
    <property type="protein sequence ID" value="KAH0625352.1"/>
    <property type="molecule type" value="Genomic_DNA"/>
</dbReference>
<evidence type="ECO:0000256" key="1">
    <source>
        <dbReference type="ARBA" id="ARBA00004906"/>
    </source>
</evidence>
<feature type="non-terminal residue" evidence="7">
    <location>
        <position position="288"/>
    </location>
</feature>
<feature type="compositionally biased region" description="Polar residues" evidence="6">
    <location>
        <begin position="154"/>
        <end position="165"/>
    </location>
</feature>
<evidence type="ECO:0000256" key="3">
    <source>
        <dbReference type="ARBA" id="ARBA00022618"/>
    </source>
</evidence>
<feature type="compositionally biased region" description="Acidic residues" evidence="6">
    <location>
        <begin position="184"/>
        <end position="225"/>
    </location>
</feature>
<accession>A0ABQ7T7D5</accession>
<keyword evidence="8" id="KW-1185">Reference proteome</keyword>
<comment type="pathway">
    <text evidence="1">Protein modification; protein ubiquitination.</text>
</comment>
<dbReference type="InterPro" id="IPR026182">
    <property type="entry name" value="ANAPC15"/>
</dbReference>
<evidence type="ECO:0000256" key="5">
    <source>
        <dbReference type="ARBA" id="ARBA00023306"/>
    </source>
</evidence>
<dbReference type="PANTHER" id="PTHR22526:SF2">
    <property type="entry name" value="ANAPHASE PROMOTING COMPLEX C SUBUNIT 15, PSEUDOGENE-RELATED"/>
    <property type="match status" value="1"/>
</dbReference>
<name>A0ABQ7T7D5_PHRPL</name>
<dbReference type="InterPro" id="IPR016024">
    <property type="entry name" value="ARM-type_fold"/>
</dbReference>
<dbReference type="SUPFAM" id="SSF48371">
    <property type="entry name" value="ARM repeat"/>
    <property type="match status" value="1"/>
</dbReference>
<proteinExistence type="inferred from homology"/>
<evidence type="ECO:0000313" key="8">
    <source>
        <dbReference type="Proteomes" id="UP000826234"/>
    </source>
</evidence>
<protein>
    <submittedName>
        <fullName evidence="7">Uncharacterized protein</fullName>
    </submittedName>
</protein>
<sequence>MVAPPALTKYQINELRELRGLLPPVTLVCQFQALELLMQVGQGLSMLPLKETESPRQIRHPPPGALLGVLRLALRDQRREAQARPLRRRLLPRRLRSRPTRPLGHGHGDLSSPPPLFSRRLLPPLPSPLVLGQPSQQLESTAGSLRLRECPPSASGQRGDSSGLQSIAEKDNNLVPIGKPASETYDEEEEEDDEDDEDSEEDSEDDEDMQDMDEMNDYNESPDDGEINEVELIVGPSEDIIPQLKEKYGLLRADLVFMDHGIRGYLRDLQMLEAHDLLPEGATVLADN</sequence>
<dbReference type="SUPFAM" id="SSF53335">
    <property type="entry name" value="S-adenosyl-L-methionine-dependent methyltransferases"/>
    <property type="match status" value="1"/>
</dbReference>